<evidence type="ECO:0000259" key="2">
    <source>
        <dbReference type="Pfam" id="PF12728"/>
    </source>
</evidence>
<evidence type="ECO:0000256" key="1">
    <source>
        <dbReference type="SAM" id="MobiDB-lite"/>
    </source>
</evidence>
<sequence>MTGPMKEERCLTMAQACETLRVSRRWMQDFLKAHPEIRVMRAGRHYRFDESDIRAIKEAMRCRSSSPGAAGRKTGTSAAPSEARLYSRAQELLTAPSRNRSGSGAKAKSNTVVSMAPRRQRRS</sequence>
<keyword evidence="4" id="KW-1185">Reference proteome</keyword>
<protein>
    <recommendedName>
        <fullName evidence="2">Helix-turn-helix domain-containing protein</fullName>
    </recommendedName>
</protein>
<evidence type="ECO:0000313" key="3">
    <source>
        <dbReference type="EMBL" id="PJK29925.1"/>
    </source>
</evidence>
<dbReference type="EMBL" id="PHIG01000031">
    <property type="protein sequence ID" value="PJK29925.1"/>
    <property type="molecule type" value="Genomic_DNA"/>
</dbReference>
<feature type="compositionally biased region" description="Polar residues" evidence="1">
    <location>
        <begin position="96"/>
        <end position="113"/>
    </location>
</feature>
<dbReference type="Proteomes" id="UP000229498">
    <property type="component" value="Unassembled WGS sequence"/>
</dbReference>
<reference evidence="3 4" key="1">
    <citation type="submission" date="2017-11" db="EMBL/GenBank/DDBJ databases">
        <title>Draft genome sequence of Rhizobiales bacterium SY3-13.</title>
        <authorList>
            <person name="Sun C."/>
        </authorList>
    </citation>
    <scope>NUCLEOTIDE SEQUENCE [LARGE SCALE GENOMIC DNA]</scope>
    <source>
        <strain evidence="3 4">SY3-13</strain>
    </source>
</reference>
<dbReference type="InterPro" id="IPR041657">
    <property type="entry name" value="HTH_17"/>
</dbReference>
<comment type="caution">
    <text evidence="3">The sequence shown here is derived from an EMBL/GenBank/DDBJ whole genome shotgun (WGS) entry which is preliminary data.</text>
</comment>
<gene>
    <name evidence="3" type="ORF">CVT23_09145</name>
</gene>
<proteinExistence type="predicted"/>
<dbReference type="SUPFAM" id="SSF46955">
    <property type="entry name" value="Putative DNA-binding domain"/>
    <property type="match status" value="1"/>
</dbReference>
<dbReference type="InterPro" id="IPR009061">
    <property type="entry name" value="DNA-bd_dom_put_sf"/>
</dbReference>
<organism evidence="3 4">
    <name type="scientific">Minwuia thermotolerans</name>
    <dbReference type="NCBI Taxonomy" id="2056226"/>
    <lineage>
        <taxon>Bacteria</taxon>
        <taxon>Pseudomonadati</taxon>
        <taxon>Pseudomonadota</taxon>
        <taxon>Alphaproteobacteria</taxon>
        <taxon>Minwuiales</taxon>
        <taxon>Minwuiaceae</taxon>
        <taxon>Minwuia</taxon>
    </lineage>
</organism>
<dbReference type="OrthoDB" id="8239451at2"/>
<feature type="domain" description="Helix-turn-helix" evidence="2">
    <location>
        <begin position="11"/>
        <end position="59"/>
    </location>
</feature>
<feature type="region of interest" description="Disordered" evidence="1">
    <location>
        <begin position="61"/>
        <end position="123"/>
    </location>
</feature>
<evidence type="ECO:0000313" key="4">
    <source>
        <dbReference type="Proteomes" id="UP000229498"/>
    </source>
</evidence>
<name>A0A2M9G2J8_9PROT</name>
<dbReference type="AlphaFoldDB" id="A0A2M9G2J8"/>
<dbReference type="Pfam" id="PF12728">
    <property type="entry name" value="HTH_17"/>
    <property type="match status" value="1"/>
</dbReference>
<accession>A0A2M9G2J8</accession>